<keyword evidence="2" id="KW-0808">Transferase</keyword>
<dbReference type="GO" id="GO:0016757">
    <property type="term" value="F:glycosyltransferase activity"/>
    <property type="evidence" value="ECO:0007669"/>
    <property type="project" value="UniProtKB-KW"/>
</dbReference>
<feature type="non-terminal residue" evidence="4">
    <location>
        <position position="322"/>
    </location>
</feature>
<evidence type="ECO:0000313" key="5">
    <source>
        <dbReference type="Proteomes" id="UP000231196"/>
    </source>
</evidence>
<dbReference type="InterPro" id="IPR008928">
    <property type="entry name" value="6-hairpin_glycosidase_sf"/>
</dbReference>
<proteinExistence type="predicted"/>
<dbReference type="PANTHER" id="PTHR37469:SF2">
    <property type="entry name" value="CELLOBIONIC ACID PHOSPHORYLASE"/>
    <property type="match status" value="1"/>
</dbReference>
<evidence type="ECO:0000256" key="2">
    <source>
        <dbReference type="ARBA" id="ARBA00022679"/>
    </source>
</evidence>
<gene>
    <name evidence="4" type="ORF">CO104_00900</name>
</gene>
<protein>
    <submittedName>
        <fullName evidence="4">Cyclic beta 1-2 glucan synthetase</fullName>
    </submittedName>
</protein>
<keyword evidence="1" id="KW-0328">Glycosyltransferase</keyword>
<feature type="non-terminal residue" evidence="4">
    <location>
        <position position="1"/>
    </location>
</feature>
<dbReference type="Gene3D" id="1.50.10.10">
    <property type="match status" value="1"/>
</dbReference>
<dbReference type="SUPFAM" id="SSF48208">
    <property type="entry name" value="Six-hairpin glycosidases"/>
    <property type="match status" value="1"/>
</dbReference>
<dbReference type="InterPro" id="IPR012341">
    <property type="entry name" value="6hp_glycosidase-like_sf"/>
</dbReference>
<dbReference type="InterPro" id="IPR033432">
    <property type="entry name" value="GH94_catalytic"/>
</dbReference>
<dbReference type="InterPro" id="IPR052047">
    <property type="entry name" value="GH94_Enzymes"/>
</dbReference>
<dbReference type="PANTHER" id="PTHR37469">
    <property type="entry name" value="CELLOBIONIC ACID PHOSPHORYLASE-RELATED"/>
    <property type="match status" value="1"/>
</dbReference>
<accession>A0A2M8BXM8</accession>
<dbReference type="Proteomes" id="UP000231196">
    <property type="component" value="Unassembled WGS sequence"/>
</dbReference>
<reference evidence="5" key="1">
    <citation type="submission" date="2017-09" db="EMBL/GenBank/DDBJ databases">
        <title>Depth-based differentiation of microbial function through sediment-hosted aquifers and enrichment of novel symbionts in the deep terrestrial subsurface.</title>
        <authorList>
            <person name="Probst A.J."/>
            <person name="Ladd B."/>
            <person name="Jarett J.K."/>
            <person name="Geller-Mcgrath D.E."/>
            <person name="Sieber C.M.K."/>
            <person name="Emerson J.B."/>
            <person name="Anantharaman K."/>
            <person name="Thomas B.C."/>
            <person name="Malmstrom R."/>
            <person name="Stieglmeier M."/>
            <person name="Klingl A."/>
            <person name="Woyke T."/>
            <person name="Ryan C.M."/>
            <person name="Banfield J.F."/>
        </authorList>
    </citation>
    <scope>NUCLEOTIDE SEQUENCE [LARGE SCALE GENOMIC DNA]</scope>
</reference>
<evidence type="ECO:0000313" key="4">
    <source>
        <dbReference type="EMBL" id="PJB48562.1"/>
    </source>
</evidence>
<sequence length="322" mass="36450">LTFAKRLATIQIHTPDKNLNTLANGWLNYQTLSGRFWGRTGFFQNGGAFGFRDQLQDVLSLIYQDPSLVRKHLLYCAAHQFIQGDVMHWWHPKTTKGVRTKISDDFLWLPYAVFQYVSITQDTGILNEQISFLDFAPLADGEREHYDEATITREKSSLYTHCVRALENGMKTGVHGLPLIGSGDWNDGMNAIGEQGKGESVWLAWFQFQVYSSFGKISKTVGDAQNAGRYVRYANKVREAAEKHGWDGDWYRRAYFDSGELLGSSKNSECTIDSISQTWSVISGGAKPERALKAIASVEKHLVKEKEKMILILKPPFEKTKP</sequence>
<evidence type="ECO:0000259" key="3">
    <source>
        <dbReference type="Pfam" id="PF17167"/>
    </source>
</evidence>
<comment type="caution">
    <text evidence="4">The sequence shown here is derived from an EMBL/GenBank/DDBJ whole genome shotgun (WGS) entry which is preliminary data.</text>
</comment>
<dbReference type="Pfam" id="PF17167">
    <property type="entry name" value="Glyco_hydro_94"/>
    <property type="match status" value="1"/>
</dbReference>
<feature type="domain" description="Glycosyl hydrolase 94 catalytic" evidence="3">
    <location>
        <begin position="5"/>
        <end position="320"/>
    </location>
</feature>
<dbReference type="EMBL" id="PFUC01000019">
    <property type="protein sequence ID" value="PJB48562.1"/>
    <property type="molecule type" value="Genomic_DNA"/>
</dbReference>
<dbReference type="AlphaFoldDB" id="A0A2M8BXM8"/>
<name>A0A2M8BXM8_9BACT</name>
<organism evidence="4 5">
    <name type="scientific">Candidatus Collierbacteria bacterium CG_4_9_14_3_um_filter_43_16</name>
    <dbReference type="NCBI Taxonomy" id="1974532"/>
    <lineage>
        <taxon>Bacteria</taxon>
        <taxon>Candidatus Collieribacteriota</taxon>
    </lineage>
</organism>
<evidence type="ECO:0000256" key="1">
    <source>
        <dbReference type="ARBA" id="ARBA00022676"/>
    </source>
</evidence>
<dbReference type="GO" id="GO:0005975">
    <property type="term" value="P:carbohydrate metabolic process"/>
    <property type="evidence" value="ECO:0007669"/>
    <property type="project" value="InterPro"/>
</dbReference>